<evidence type="ECO:0000313" key="2">
    <source>
        <dbReference type="EMBL" id="MBD1371559.1"/>
    </source>
</evidence>
<dbReference type="Pfam" id="PF02811">
    <property type="entry name" value="PHP"/>
    <property type="match status" value="1"/>
</dbReference>
<feature type="domain" description="Polymerase/histidinol phosphatase N-terminal" evidence="1">
    <location>
        <begin position="12"/>
        <end position="77"/>
    </location>
</feature>
<sequence>MKILNQLQIGDFDLHLHTTASDGIYSPTEVVQKAYDAGLSTIAITDHDTLAGLPEAQKATDHYNMHLIPGVELSTKWRKQAVDILGYNIQHVDQLHEQLAVFRDYRYKRAETIIRLLNQMNIAISIEDVRQISGEASIARPHIAQAVVSKGYFATTQEVFDRLLADGKPASIEKKVLSVTEGIQMIRQAGGIAVLAHPVYIGHLNKVNELLQLGFDGIEVWHRNHQASDTKHFIRFAQKYQLILTGGSDFHHDQHQIGSFM</sequence>
<dbReference type="PANTHER" id="PTHR42924:SF3">
    <property type="entry name" value="POLYMERASE_HISTIDINOL PHOSPHATASE N-TERMINAL DOMAIN-CONTAINING PROTEIN"/>
    <property type="match status" value="1"/>
</dbReference>
<dbReference type="Gene3D" id="3.20.20.140">
    <property type="entry name" value="Metal-dependent hydrolases"/>
    <property type="match status" value="1"/>
</dbReference>
<evidence type="ECO:0000313" key="3">
    <source>
        <dbReference type="Proteomes" id="UP000661691"/>
    </source>
</evidence>
<dbReference type="InterPro" id="IPR016195">
    <property type="entry name" value="Pol/histidinol_Pase-like"/>
</dbReference>
<dbReference type="PANTHER" id="PTHR42924">
    <property type="entry name" value="EXONUCLEASE"/>
    <property type="match status" value="1"/>
</dbReference>
<evidence type="ECO:0000259" key="1">
    <source>
        <dbReference type="SMART" id="SM00481"/>
    </source>
</evidence>
<protein>
    <submittedName>
        <fullName evidence="2">PHP domain-containing protein</fullName>
    </submittedName>
</protein>
<dbReference type="GO" id="GO:0004534">
    <property type="term" value="F:5'-3' RNA exonuclease activity"/>
    <property type="evidence" value="ECO:0007669"/>
    <property type="project" value="TreeGrafter"/>
</dbReference>
<proteinExistence type="predicted"/>
<dbReference type="CDD" id="cd07438">
    <property type="entry name" value="PHP_HisPPase_AMP"/>
    <property type="match status" value="1"/>
</dbReference>
<organism evidence="2 3">
    <name type="scientific">Polycladospora coralii</name>
    <dbReference type="NCBI Taxonomy" id="2771432"/>
    <lineage>
        <taxon>Bacteria</taxon>
        <taxon>Bacillati</taxon>
        <taxon>Bacillota</taxon>
        <taxon>Bacilli</taxon>
        <taxon>Bacillales</taxon>
        <taxon>Thermoactinomycetaceae</taxon>
        <taxon>Polycladospora</taxon>
    </lineage>
</organism>
<accession>A0A926NDG6</accession>
<dbReference type="AlphaFoldDB" id="A0A926NDG6"/>
<dbReference type="InterPro" id="IPR052018">
    <property type="entry name" value="PHP_domain"/>
</dbReference>
<dbReference type="InterPro" id="IPR004013">
    <property type="entry name" value="PHP_dom"/>
</dbReference>
<dbReference type="GO" id="GO:0035312">
    <property type="term" value="F:5'-3' DNA exonuclease activity"/>
    <property type="evidence" value="ECO:0007669"/>
    <property type="project" value="TreeGrafter"/>
</dbReference>
<reference evidence="2" key="1">
    <citation type="submission" date="2020-09" db="EMBL/GenBank/DDBJ databases">
        <title>A novel bacterium of genus Hazenella, isolated from South China Sea.</title>
        <authorList>
            <person name="Huang H."/>
            <person name="Mo K."/>
            <person name="Hu Y."/>
        </authorList>
    </citation>
    <scope>NUCLEOTIDE SEQUENCE</scope>
    <source>
        <strain evidence="2">IB182357</strain>
    </source>
</reference>
<dbReference type="RefSeq" id="WP_191141620.1">
    <property type="nucleotide sequence ID" value="NZ_JACXAH010000005.1"/>
</dbReference>
<dbReference type="InterPro" id="IPR003141">
    <property type="entry name" value="Pol/His_phosphatase_N"/>
</dbReference>
<keyword evidence="3" id="KW-1185">Reference proteome</keyword>
<dbReference type="SMART" id="SM00481">
    <property type="entry name" value="POLIIIAc"/>
    <property type="match status" value="1"/>
</dbReference>
<gene>
    <name evidence="2" type="ORF">IC620_04210</name>
</gene>
<dbReference type="EMBL" id="JACXAH010000005">
    <property type="protein sequence ID" value="MBD1371559.1"/>
    <property type="molecule type" value="Genomic_DNA"/>
</dbReference>
<dbReference type="Proteomes" id="UP000661691">
    <property type="component" value="Unassembled WGS sequence"/>
</dbReference>
<dbReference type="Gene3D" id="1.10.150.650">
    <property type="match status" value="1"/>
</dbReference>
<comment type="caution">
    <text evidence="2">The sequence shown here is derived from an EMBL/GenBank/DDBJ whole genome shotgun (WGS) entry which is preliminary data.</text>
</comment>
<dbReference type="SUPFAM" id="SSF89550">
    <property type="entry name" value="PHP domain-like"/>
    <property type="match status" value="1"/>
</dbReference>
<name>A0A926NDG6_9BACL</name>